<reference evidence="2 3" key="1">
    <citation type="submission" date="2020-08" db="EMBL/GenBank/DDBJ databases">
        <title>Genomic Encyclopedia of Type Strains, Phase IV (KMG-IV): sequencing the most valuable type-strain genomes for metagenomic binning, comparative biology and taxonomic classification.</title>
        <authorList>
            <person name="Goeker M."/>
        </authorList>
    </citation>
    <scope>NUCLEOTIDE SEQUENCE [LARGE SCALE GENOMIC DNA]</scope>
    <source>
        <strain evidence="2 3">DSM 102235</strain>
    </source>
</reference>
<accession>A0A7W6GSD0</accession>
<dbReference type="Proteomes" id="UP000541426">
    <property type="component" value="Unassembled WGS sequence"/>
</dbReference>
<dbReference type="PROSITE" id="PS50925">
    <property type="entry name" value="BLUF"/>
    <property type="match status" value="1"/>
</dbReference>
<evidence type="ECO:0000313" key="2">
    <source>
        <dbReference type="EMBL" id="MBB3985473.1"/>
    </source>
</evidence>
<dbReference type="InterPro" id="IPR036046">
    <property type="entry name" value="Acylphosphatase-like_dom_sf"/>
</dbReference>
<dbReference type="GO" id="GO:0071949">
    <property type="term" value="F:FAD binding"/>
    <property type="evidence" value="ECO:0007669"/>
    <property type="project" value="InterPro"/>
</dbReference>
<dbReference type="InterPro" id="IPR007024">
    <property type="entry name" value="BLUF_domain"/>
</dbReference>
<dbReference type="SUPFAM" id="SSF54975">
    <property type="entry name" value="Acylphosphatase/BLUF domain-like"/>
    <property type="match status" value="1"/>
</dbReference>
<keyword evidence="3" id="KW-1185">Reference proteome</keyword>
<sequence length="205" mass="23790">MSTHMHTELSGPVVRVATGRGYTGMAVADFSDVLGKADDKATSKTAELYRAIYISHTRNRLPDQQLDALMTDLHRQHAICGISGLLLYKSRTFFEIIEGPQHTVDRTLDRIFADPRHYKMKVMLYQRAPSRRFDGWSMGFRRLDGRKTRQTCYFTLTRRALEERFPRGATKEIMYFLRAYLEARFTLPPQQEIAVRCRVNPRLNA</sequence>
<gene>
    <name evidence="2" type="ORF">GGQ68_001806</name>
</gene>
<organism evidence="2 3">
    <name type="scientific">Sagittula marina</name>
    <dbReference type="NCBI Taxonomy" id="943940"/>
    <lineage>
        <taxon>Bacteria</taxon>
        <taxon>Pseudomonadati</taxon>
        <taxon>Pseudomonadota</taxon>
        <taxon>Alphaproteobacteria</taxon>
        <taxon>Rhodobacterales</taxon>
        <taxon>Roseobacteraceae</taxon>
        <taxon>Sagittula</taxon>
    </lineage>
</organism>
<dbReference type="Pfam" id="PF04940">
    <property type="entry name" value="BLUF"/>
    <property type="match status" value="1"/>
</dbReference>
<name>A0A7W6GSD0_9RHOB</name>
<comment type="caution">
    <text evidence="2">The sequence shown here is derived from an EMBL/GenBank/DDBJ whole genome shotgun (WGS) entry which is preliminary data.</text>
</comment>
<dbReference type="RefSeq" id="WP_183965082.1">
    <property type="nucleotide sequence ID" value="NZ_BAABBZ010000018.1"/>
</dbReference>
<evidence type="ECO:0000313" key="3">
    <source>
        <dbReference type="Proteomes" id="UP000541426"/>
    </source>
</evidence>
<dbReference type="Gene3D" id="3.30.70.100">
    <property type="match status" value="1"/>
</dbReference>
<dbReference type="SMART" id="SM01034">
    <property type="entry name" value="BLUF"/>
    <property type="match status" value="1"/>
</dbReference>
<protein>
    <recommendedName>
        <fullName evidence="1">BLUF domain-containing protein</fullName>
    </recommendedName>
</protein>
<feature type="domain" description="BLUF" evidence="1">
    <location>
        <begin position="48"/>
        <end position="139"/>
    </location>
</feature>
<dbReference type="GO" id="GO:0009882">
    <property type="term" value="F:blue light photoreceptor activity"/>
    <property type="evidence" value="ECO:0007669"/>
    <property type="project" value="InterPro"/>
</dbReference>
<evidence type="ECO:0000259" key="1">
    <source>
        <dbReference type="PROSITE" id="PS50925"/>
    </source>
</evidence>
<dbReference type="AlphaFoldDB" id="A0A7W6GSD0"/>
<proteinExistence type="predicted"/>
<dbReference type="EMBL" id="JACIEJ010000004">
    <property type="protein sequence ID" value="MBB3985473.1"/>
    <property type="molecule type" value="Genomic_DNA"/>
</dbReference>